<dbReference type="InterPro" id="IPR045002">
    <property type="entry name" value="Ech1-like"/>
</dbReference>
<evidence type="ECO:0000313" key="2">
    <source>
        <dbReference type="EMBL" id="EKX47174.1"/>
    </source>
</evidence>
<dbReference type="Pfam" id="PF00378">
    <property type="entry name" value="ECH_1"/>
    <property type="match status" value="1"/>
</dbReference>
<reference evidence="4" key="2">
    <citation type="submission" date="2012-11" db="EMBL/GenBank/DDBJ databases">
        <authorList>
            <person name="Kuo A."/>
            <person name="Curtis B.A."/>
            <person name="Tanifuji G."/>
            <person name="Burki F."/>
            <person name="Gruber A."/>
            <person name="Irimia M."/>
            <person name="Maruyama S."/>
            <person name="Arias M.C."/>
            <person name="Ball S.G."/>
            <person name="Gile G.H."/>
            <person name="Hirakawa Y."/>
            <person name="Hopkins J.F."/>
            <person name="Rensing S.A."/>
            <person name="Schmutz J."/>
            <person name="Symeonidi A."/>
            <person name="Elias M."/>
            <person name="Eveleigh R.J."/>
            <person name="Herman E.K."/>
            <person name="Klute M.J."/>
            <person name="Nakayama T."/>
            <person name="Obornik M."/>
            <person name="Reyes-Prieto A."/>
            <person name="Armbrust E.V."/>
            <person name="Aves S.J."/>
            <person name="Beiko R.G."/>
            <person name="Coutinho P."/>
            <person name="Dacks J.B."/>
            <person name="Durnford D.G."/>
            <person name="Fast N.M."/>
            <person name="Green B.R."/>
            <person name="Grisdale C."/>
            <person name="Hempe F."/>
            <person name="Henrissat B."/>
            <person name="Hoppner M.P."/>
            <person name="Ishida K.-I."/>
            <person name="Kim E."/>
            <person name="Koreny L."/>
            <person name="Kroth P.G."/>
            <person name="Liu Y."/>
            <person name="Malik S.-B."/>
            <person name="Maier U.G."/>
            <person name="McRose D."/>
            <person name="Mock T."/>
            <person name="Neilson J.A."/>
            <person name="Onodera N.T."/>
            <person name="Poole A.M."/>
            <person name="Pritham E.J."/>
            <person name="Richards T.A."/>
            <person name="Rocap G."/>
            <person name="Roy S.W."/>
            <person name="Sarai C."/>
            <person name="Schaack S."/>
            <person name="Shirato S."/>
            <person name="Slamovits C.H."/>
            <person name="Spencer D.F."/>
            <person name="Suzuki S."/>
            <person name="Worden A.Z."/>
            <person name="Zauner S."/>
            <person name="Barry K."/>
            <person name="Bell C."/>
            <person name="Bharti A.K."/>
            <person name="Crow J.A."/>
            <person name="Grimwood J."/>
            <person name="Kramer R."/>
            <person name="Lindquist E."/>
            <person name="Lucas S."/>
            <person name="Salamov A."/>
            <person name="McFadden G.I."/>
            <person name="Lane C.E."/>
            <person name="Keeling P.J."/>
            <person name="Gray M.W."/>
            <person name="Grigoriev I.V."/>
            <person name="Archibald J.M."/>
        </authorList>
    </citation>
    <scope>NUCLEOTIDE SEQUENCE</scope>
    <source>
        <strain evidence="4">CCMP2712</strain>
    </source>
</reference>
<dbReference type="RefSeq" id="XP_005834154.1">
    <property type="nucleotide sequence ID" value="XM_005834097.1"/>
</dbReference>
<dbReference type="InterPro" id="IPR001753">
    <property type="entry name" value="Enoyl-CoA_hydra/iso"/>
</dbReference>
<protein>
    <submittedName>
        <fullName evidence="2">Enoyl-CoA hydratase</fullName>
    </submittedName>
</protein>
<dbReference type="SUPFAM" id="SSF52096">
    <property type="entry name" value="ClpP/crotonase"/>
    <property type="match status" value="1"/>
</dbReference>
<dbReference type="OrthoDB" id="14970at2759"/>
<name>L1JGA3_GUITC</name>
<proteinExistence type="inferred from homology"/>
<dbReference type="Gene3D" id="3.90.226.10">
    <property type="entry name" value="2-enoyl-CoA Hydratase, Chain A, domain 1"/>
    <property type="match status" value="1"/>
</dbReference>
<dbReference type="CDD" id="cd06558">
    <property type="entry name" value="crotonase-like"/>
    <property type="match status" value="1"/>
</dbReference>
<evidence type="ECO:0000313" key="4">
    <source>
        <dbReference type="Proteomes" id="UP000011087"/>
    </source>
</evidence>
<dbReference type="PANTHER" id="PTHR43149">
    <property type="entry name" value="ENOYL-COA HYDRATASE"/>
    <property type="match status" value="1"/>
</dbReference>
<sequence length="330" mass="36074">MLGFRRISTRPHAAGLWSSSLPHSSGLFLSSSPRAAHCAVRCSSTPASVLFAPRRTLSTAAQEDEPLILERRTLKNGSYATVVTLSRPDKLNALDLNMFRAIAKAAEDVAKDRETRVVVLRGAGRAFCSGLDVKSIITNPLKSVESIRKLMQRPEGKLSNLAQDVGYLWRQVPAPVIAVTHGVCFGGGFQIALGADFRFSDKSCKFSIMEGKWGLVPDMSATITLRELVPIDVAKELTMTARIFDAQEAKSLGLVTKLCDDPFEEAMAFCETLSNQSPDAVAGAKQLFNRTYVDTSEEEALKIESELQHELLRGWNVLSSVAKELVFQAL</sequence>
<reference evidence="2 4" key="1">
    <citation type="journal article" date="2012" name="Nature">
        <title>Algal genomes reveal evolutionary mosaicism and the fate of nucleomorphs.</title>
        <authorList>
            <consortium name="DOE Joint Genome Institute"/>
            <person name="Curtis B.A."/>
            <person name="Tanifuji G."/>
            <person name="Burki F."/>
            <person name="Gruber A."/>
            <person name="Irimia M."/>
            <person name="Maruyama S."/>
            <person name="Arias M.C."/>
            <person name="Ball S.G."/>
            <person name="Gile G.H."/>
            <person name="Hirakawa Y."/>
            <person name="Hopkins J.F."/>
            <person name="Kuo A."/>
            <person name="Rensing S.A."/>
            <person name="Schmutz J."/>
            <person name="Symeonidi A."/>
            <person name="Elias M."/>
            <person name="Eveleigh R.J."/>
            <person name="Herman E.K."/>
            <person name="Klute M.J."/>
            <person name="Nakayama T."/>
            <person name="Obornik M."/>
            <person name="Reyes-Prieto A."/>
            <person name="Armbrust E.V."/>
            <person name="Aves S.J."/>
            <person name="Beiko R.G."/>
            <person name="Coutinho P."/>
            <person name="Dacks J.B."/>
            <person name="Durnford D.G."/>
            <person name="Fast N.M."/>
            <person name="Green B.R."/>
            <person name="Grisdale C.J."/>
            <person name="Hempel F."/>
            <person name="Henrissat B."/>
            <person name="Hoppner M.P."/>
            <person name="Ishida K."/>
            <person name="Kim E."/>
            <person name="Koreny L."/>
            <person name="Kroth P.G."/>
            <person name="Liu Y."/>
            <person name="Malik S.B."/>
            <person name="Maier U.G."/>
            <person name="McRose D."/>
            <person name="Mock T."/>
            <person name="Neilson J.A."/>
            <person name="Onodera N.T."/>
            <person name="Poole A.M."/>
            <person name="Pritham E.J."/>
            <person name="Richards T.A."/>
            <person name="Rocap G."/>
            <person name="Roy S.W."/>
            <person name="Sarai C."/>
            <person name="Schaack S."/>
            <person name="Shirato S."/>
            <person name="Slamovits C.H."/>
            <person name="Spencer D.F."/>
            <person name="Suzuki S."/>
            <person name="Worden A.Z."/>
            <person name="Zauner S."/>
            <person name="Barry K."/>
            <person name="Bell C."/>
            <person name="Bharti A.K."/>
            <person name="Crow J.A."/>
            <person name="Grimwood J."/>
            <person name="Kramer R."/>
            <person name="Lindquist E."/>
            <person name="Lucas S."/>
            <person name="Salamov A."/>
            <person name="McFadden G.I."/>
            <person name="Lane C.E."/>
            <person name="Keeling P.J."/>
            <person name="Gray M.W."/>
            <person name="Grigoriev I.V."/>
            <person name="Archibald J.M."/>
        </authorList>
    </citation>
    <scope>NUCLEOTIDE SEQUENCE</scope>
    <source>
        <strain evidence="2 4">CCMP2712</strain>
    </source>
</reference>
<dbReference type="EnsemblProtists" id="EKX47174">
    <property type="protein sequence ID" value="EKX47174"/>
    <property type="gene ID" value="GUITHDRAFT_86481"/>
</dbReference>
<comment type="similarity">
    <text evidence="1">Belongs to the enoyl-CoA hydratase/isomerase family.</text>
</comment>
<dbReference type="NCBIfam" id="NF005699">
    <property type="entry name" value="PRK07509.1"/>
    <property type="match status" value="1"/>
</dbReference>
<dbReference type="GO" id="GO:0016853">
    <property type="term" value="F:isomerase activity"/>
    <property type="evidence" value="ECO:0007669"/>
    <property type="project" value="InterPro"/>
</dbReference>
<dbReference type="InterPro" id="IPR029045">
    <property type="entry name" value="ClpP/crotonase-like_dom_sf"/>
</dbReference>
<dbReference type="AlphaFoldDB" id="L1JGA3"/>
<dbReference type="GeneID" id="17303814"/>
<dbReference type="PANTHER" id="PTHR43149:SF1">
    <property type="entry name" value="DELTA(3,5)-DELTA(2,4)-DIENOYL-COA ISOMERASE, MITOCHONDRIAL"/>
    <property type="match status" value="1"/>
</dbReference>
<evidence type="ECO:0000313" key="3">
    <source>
        <dbReference type="EnsemblProtists" id="EKX47174"/>
    </source>
</evidence>
<dbReference type="OMA" id="DMSGTQT"/>
<dbReference type="Proteomes" id="UP000011087">
    <property type="component" value="Unassembled WGS sequence"/>
</dbReference>
<dbReference type="HOGENOM" id="CLU_009834_7_0_1"/>
<dbReference type="STRING" id="905079.L1JGA3"/>
<organism evidence="2">
    <name type="scientific">Guillardia theta (strain CCMP2712)</name>
    <name type="common">Cryptophyte</name>
    <dbReference type="NCBI Taxonomy" id="905079"/>
    <lineage>
        <taxon>Eukaryota</taxon>
        <taxon>Cryptophyceae</taxon>
        <taxon>Pyrenomonadales</taxon>
        <taxon>Geminigeraceae</taxon>
        <taxon>Guillardia</taxon>
    </lineage>
</organism>
<dbReference type="PaxDb" id="55529-EKX47174"/>
<reference evidence="3" key="3">
    <citation type="submission" date="2016-03" db="UniProtKB">
        <authorList>
            <consortium name="EnsemblProtists"/>
        </authorList>
    </citation>
    <scope>IDENTIFICATION</scope>
</reference>
<dbReference type="eggNOG" id="KOG1681">
    <property type="taxonomic scope" value="Eukaryota"/>
</dbReference>
<accession>L1JGA3</accession>
<gene>
    <name evidence="2" type="ORF">GUITHDRAFT_86481</name>
</gene>
<dbReference type="KEGG" id="gtt:GUITHDRAFT_86481"/>
<keyword evidence="4" id="KW-1185">Reference proteome</keyword>
<dbReference type="EMBL" id="JH992991">
    <property type="protein sequence ID" value="EKX47174.1"/>
    <property type="molecule type" value="Genomic_DNA"/>
</dbReference>
<evidence type="ECO:0000256" key="1">
    <source>
        <dbReference type="ARBA" id="ARBA00005254"/>
    </source>
</evidence>